<evidence type="ECO:0000256" key="3">
    <source>
        <dbReference type="ARBA" id="ARBA00022679"/>
    </source>
</evidence>
<comment type="catalytic activity">
    <reaction evidence="8">
        <text>DNA(n) + a 2'-deoxyribonucleoside 5'-triphosphate = DNA(n+1) + diphosphate</text>
        <dbReference type="Rhea" id="RHEA:22508"/>
        <dbReference type="Rhea" id="RHEA-COMP:17339"/>
        <dbReference type="Rhea" id="RHEA-COMP:17340"/>
        <dbReference type="ChEBI" id="CHEBI:33019"/>
        <dbReference type="ChEBI" id="CHEBI:61560"/>
        <dbReference type="ChEBI" id="CHEBI:173112"/>
        <dbReference type="EC" id="2.7.7.7"/>
    </reaction>
</comment>
<keyword evidence="4" id="KW-0548">Nucleotidyltransferase</keyword>
<dbReference type="EC" id="2.7.7.7" evidence="1"/>
<evidence type="ECO:0000313" key="12">
    <source>
        <dbReference type="Proteomes" id="UP000075531"/>
    </source>
</evidence>
<keyword evidence="5" id="KW-0235">DNA replication</keyword>
<keyword evidence="12" id="KW-1185">Reference proteome</keyword>
<dbReference type="Pfam" id="PF06144">
    <property type="entry name" value="DNA_pol3_delta"/>
    <property type="match status" value="1"/>
</dbReference>
<keyword evidence="6" id="KW-0239">DNA-directed DNA polymerase</keyword>
<dbReference type="PANTHER" id="PTHR34388:SF1">
    <property type="entry name" value="DNA POLYMERASE III SUBUNIT DELTA"/>
    <property type="match status" value="1"/>
</dbReference>
<dbReference type="SUPFAM" id="SSF52540">
    <property type="entry name" value="P-loop containing nucleoside triphosphate hydrolases"/>
    <property type="match status" value="1"/>
</dbReference>
<comment type="caution">
    <text evidence="11">The sequence shown here is derived from an EMBL/GenBank/DDBJ whole genome shotgun (WGS) entry which is preliminary data.</text>
</comment>
<dbReference type="SUPFAM" id="SSF48019">
    <property type="entry name" value="post-AAA+ oligomerization domain-like"/>
    <property type="match status" value="1"/>
</dbReference>
<dbReference type="Gene3D" id="1.10.8.60">
    <property type="match status" value="1"/>
</dbReference>
<dbReference type="STRING" id="1121338.CLTEP_15610"/>
<dbReference type="Gene3D" id="3.40.50.300">
    <property type="entry name" value="P-loop containing nucleotide triphosphate hydrolases"/>
    <property type="match status" value="1"/>
</dbReference>
<dbReference type="RefSeq" id="WP_066824994.1">
    <property type="nucleotide sequence ID" value="NZ_LTBA01000015.1"/>
</dbReference>
<evidence type="ECO:0000256" key="8">
    <source>
        <dbReference type="ARBA" id="ARBA00049244"/>
    </source>
</evidence>
<proteinExistence type="inferred from homology"/>
<dbReference type="InterPro" id="IPR005790">
    <property type="entry name" value="DNA_polIII_delta"/>
</dbReference>
<evidence type="ECO:0000259" key="9">
    <source>
        <dbReference type="Pfam" id="PF06144"/>
    </source>
</evidence>
<dbReference type="GO" id="GO:0009360">
    <property type="term" value="C:DNA polymerase III complex"/>
    <property type="evidence" value="ECO:0007669"/>
    <property type="project" value="InterPro"/>
</dbReference>
<sequence>MNYFEFEKHIKNGDIKNVYVFFGTDENLIKNSIKLISDRVINDELKELNYVKIDGSKADFSEIENACETLPIMSDKRIIEVYRADFLDDKICNTKKEKSTMFNQIYKYCKDIPRHCILIMYIILGNDRDKPGKKLKSMDKVSYVVRVDKFKGEMLRKRVKELFLSRGKKIERAELVLFCNEVDNNMNIIENEVEKLCSYTEERDIKKEDIYEMLPQKNDKDIFNLVDLLSQRKIKNALDVLHELIFKGEKIPYILFMIQRQFKLLFNIKIGVQSGKDKENLARELKLHPYICEKMIAQSKKFELEQLERILEMCLESESRIKSTSSDNRIEMELLIINSIVNK</sequence>
<evidence type="ECO:0000256" key="7">
    <source>
        <dbReference type="ARBA" id="ARBA00034754"/>
    </source>
</evidence>
<reference evidence="11 12" key="1">
    <citation type="submission" date="2016-02" db="EMBL/GenBank/DDBJ databases">
        <title>Genome sequence of Clostridium tepidiprofundi DSM 19306.</title>
        <authorList>
            <person name="Poehlein A."/>
            <person name="Daniel R."/>
        </authorList>
    </citation>
    <scope>NUCLEOTIDE SEQUENCE [LARGE SCALE GENOMIC DNA]</scope>
    <source>
        <strain evidence="11 12">DSM 19306</strain>
    </source>
</reference>
<dbReference type="Gene3D" id="1.20.272.10">
    <property type="match status" value="1"/>
</dbReference>
<dbReference type="GO" id="GO:0003887">
    <property type="term" value="F:DNA-directed DNA polymerase activity"/>
    <property type="evidence" value="ECO:0007669"/>
    <property type="project" value="UniProtKB-KW"/>
</dbReference>
<evidence type="ECO:0000256" key="5">
    <source>
        <dbReference type="ARBA" id="ARBA00022705"/>
    </source>
</evidence>
<dbReference type="InterPro" id="IPR027417">
    <property type="entry name" value="P-loop_NTPase"/>
</dbReference>
<evidence type="ECO:0000313" key="11">
    <source>
        <dbReference type="EMBL" id="KYH34512.1"/>
    </source>
</evidence>
<organism evidence="11 12">
    <name type="scientific">Clostridium tepidiprofundi DSM 19306</name>
    <dbReference type="NCBI Taxonomy" id="1121338"/>
    <lineage>
        <taxon>Bacteria</taxon>
        <taxon>Bacillati</taxon>
        <taxon>Bacillota</taxon>
        <taxon>Clostridia</taxon>
        <taxon>Eubacteriales</taxon>
        <taxon>Clostridiaceae</taxon>
        <taxon>Clostridium</taxon>
    </lineage>
</organism>
<accession>A0A151B429</accession>
<dbReference type="GO" id="GO:0006261">
    <property type="term" value="P:DNA-templated DNA replication"/>
    <property type="evidence" value="ECO:0007669"/>
    <property type="project" value="TreeGrafter"/>
</dbReference>
<dbReference type="EMBL" id="LTBA01000015">
    <property type="protein sequence ID" value="KYH34512.1"/>
    <property type="molecule type" value="Genomic_DNA"/>
</dbReference>
<dbReference type="OrthoDB" id="9775929at2"/>
<feature type="domain" description="DNA polymerase III delta subunit-like C-terminal" evidence="10">
    <location>
        <begin position="220"/>
        <end position="338"/>
    </location>
</feature>
<evidence type="ECO:0000256" key="2">
    <source>
        <dbReference type="ARBA" id="ARBA00017703"/>
    </source>
</evidence>
<evidence type="ECO:0000256" key="4">
    <source>
        <dbReference type="ARBA" id="ARBA00022695"/>
    </source>
</evidence>
<feature type="domain" description="DNA polymerase III delta N-terminal" evidence="9">
    <location>
        <begin position="19"/>
        <end position="146"/>
    </location>
</feature>
<dbReference type="AlphaFoldDB" id="A0A151B429"/>
<keyword evidence="3" id="KW-0808">Transferase</keyword>
<dbReference type="InterPro" id="IPR010372">
    <property type="entry name" value="DNA_pol3_delta_N"/>
</dbReference>
<dbReference type="InterPro" id="IPR008921">
    <property type="entry name" value="DNA_pol3_clamp-load_cplx_C"/>
</dbReference>
<comment type="similarity">
    <text evidence="7">Belongs to the DNA polymerase HolA subunit family.</text>
</comment>
<evidence type="ECO:0000259" key="10">
    <source>
        <dbReference type="Pfam" id="PF21694"/>
    </source>
</evidence>
<evidence type="ECO:0000256" key="6">
    <source>
        <dbReference type="ARBA" id="ARBA00022932"/>
    </source>
</evidence>
<gene>
    <name evidence="11" type="ORF">CLTEP_15610</name>
</gene>
<dbReference type="Proteomes" id="UP000075531">
    <property type="component" value="Unassembled WGS sequence"/>
</dbReference>
<dbReference type="PANTHER" id="PTHR34388">
    <property type="entry name" value="DNA POLYMERASE III SUBUNIT DELTA"/>
    <property type="match status" value="1"/>
</dbReference>
<protein>
    <recommendedName>
        <fullName evidence="2">DNA polymerase III subunit delta</fullName>
        <ecNumber evidence="1">2.7.7.7</ecNumber>
    </recommendedName>
</protein>
<dbReference type="Pfam" id="PF21694">
    <property type="entry name" value="DNA_pol3_delta_C"/>
    <property type="match status" value="1"/>
</dbReference>
<dbReference type="PATRIC" id="fig|1121338.3.peg.1604"/>
<name>A0A151B429_9CLOT</name>
<dbReference type="NCBIfam" id="TIGR01128">
    <property type="entry name" value="holA"/>
    <property type="match status" value="1"/>
</dbReference>
<evidence type="ECO:0000256" key="1">
    <source>
        <dbReference type="ARBA" id="ARBA00012417"/>
    </source>
</evidence>
<dbReference type="InterPro" id="IPR048466">
    <property type="entry name" value="DNA_pol3_delta-like_C"/>
</dbReference>
<dbReference type="GO" id="GO:0003677">
    <property type="term" value="F:DNA binding"/>
    <property type="evidence" value="ECO:0007669"/>
    <property type="project" value="InterPro"/>
</dbReference>